<dbReference type="KEGG" id="ras:RAS_11330"/>
<dbReference type="SUPFAM" id="SSF143120">
    <property type="entry name" value="YefM-like"/>
    <property type="match status" value="1"/>
</dbReference>
<name>A0A510GAY7_9RICK</name>
<keyword evidence="3" id="KW-1185">Reference proteome</keyword>
<dbReference type="EMBL" id="AP019563">
    <property type="protein sequence ID" value="BBJ32024.1"/>
    <property type="molecule type" value="Genomic_DNA"/>
</dbReference>
<dbReference type="Proteomes" id="UP000321183">
    <property type="component" value="Chromosome"/>
</dbReference>
<evidence type="ECO:0000313" key="3">
    <source>
        <dbReference type="Proteomes" id="UP000321183"/>
    </source>
</evidence>
<dbReference type="AlphaFoldDB" id="A0A510GAY7"/>
<dbReference type="InterPro" id="IPR036165">
    <property type="entry name" value="YefM-like_sf"/>
</dbReference>
<evidence type="ECO:0000313" key="2">
    <source>
        <dbReference type="EMBL" id="BBJ32024.1"/>
    </source>
</evidence>
<dbReference type="Gene3D" id="3.40.1620.10">
    <property type="entry name" value="YefM-like domain"/>
    <property type="match status" value="1"/>
</dbReference>
<dbReference type="NCBIfam" id="TIGR01552">
    <property type="entry name" value="phd_fam"/>
    <property type="match status" value="1"/>
</dbReference>
<protein>
    <submittedName>
        <fullName evidence="2">Antitoxin</fullName>
    </submittedName>
</protein>
<dbReference type="RefSeq" id="WP_147143220.1">
    <property type="nucleotide sequence ID" value="NZ_AP019563.1"/>
</dbReference>
<sequence>MKQNLSNQINLPEAKTHFSDLIQCIQDGEQITICKHNTPVAKIIPITQKPKMDNIVEQIREFSQGKTLAPYTIKELRDEGRKW</sequence>
<evidence type="ECO:0000256" key="1">
    <source>
        <dbReference type="ARBA" id="ARBA00009981"/>
    </source>
</evidence>
<accession>A0A510GAY7</accession>
<organism evidence="2 3">
    <name type="scientific">Rickettsia asiatica</name>
    <dbReference type="NCBI Taxonomy" id="238800"/>
    <lineage>
        <taxon>Bacteria</taxon>
        <taxon>Pseudomonadati</taxon>
        <taxon>Pseudomonadota</taxon>
        <taxon>Alphaproteobacteria</taxon>
        <taxon>Rickettsiales</taxon>
        <taxon>Rickettsiaceae</taxon>
        <taxon>Rickettsieae</taxon>
        <taxon>Rickettsia</taxon>
        <taxon>spotted fever group</taxon>
    </lineage>
</organism>
<gene>
    <name evidence="2" type="ORF">RAS_11330</name>
</gene>
<comment type="similarity">
    <text evidence="1">Belongs to the phD/YefM antitoxin family.</text>
</comment>
<reference evidence="2 3" key="1">
    <citation type="submission" date="2019-04" db="EMBL/GenBank/DDBJ databases">
        <title>Draft genome sequence of Rickettsia asiatica Maytaro1284.</title>
        <authorList>
            <person name="Thu M."/>
            <person name="Qiu Y."/>
            <person name="Nakao R."/>
        </authorList>
    </citation>
    <scope>NUCLEOTIDE SEQUENCE [LARGE SCALE GENOMIC DNA]</scope>
    <source>
        <strain evidence="2 3">Maytaro1284</strain>
    </source>
</reference>
<proteinExistence type="inferred from homology"/>